<dbReference type="Pfam" id="PF07690">
    <property type="entry name" value="MFS_1"/>
    <property type="match status" value="1"/>
</dbReference>
<evidence type="ECO:0000313" key="10">
    <source>
        <dbReference type="Proteomes" id="UP001055219"/>
    </source>
</evidence>
<dbReference type="EMBL" id="JAGIXG020000002">
    <property type="protein sequence ID" value="KAI6785126.1"/>
    <property type="molecule type" value="Genomic_DNA"/>
</dbReference>
<evidence type="ECO:0000256" key="7">
    <source>
        <dbReference type="SAM" id="Phobius"/>
    </source>
</evidence>
<dbReference type="InterPro" id="IPR020846">
    <property type="entry name" value="MFS_dom"/>
</dbReference>
<evidence type="ECO:0000256" key="4">
    <source>
        <dbReference type="ARBA" id="ARBA00022989"/>
    </source>
</evidence>
<evidence type="ECO:0000256" key="2">
    <source>
        <dbReference type="ARBA" id="ARBA00022448"/>
    </source>
</evidence>
<evidence type="ECO:0000256" key="1">
    <source>
        <dbReference type="ARBA" id="ARBA00004141"/>
    </source>
</evidence>
<feature type="transmembrane region" description="Helical" evidence="7">
    <location>
        <begin position="204"/>
        <end position="226"/>
    </location>
</feature>
<dbReference type="GeneID" id="75833245"/>
<keyword evidence="4 7" id="KW-1133">Transmembrane helix</keyword>
<reference evidence="9" key="1">
    <citation type="journal article" date="2021" name="J Fungi (Basel)">
        <title>Genomic and Metabolomic Analyses of the Marine Fungus Emericellopsis cladophorae: Insights into Saltwater Adaptability Mechanisms and Its Biosynthetic Potential.</title>
        <authorList>
            <person name="Goncalves M.F.M."/>
            <person name="Hilario S."/>
            <person name="Van de Peer Y."/>
            <person name="Esteves A.C."/>
            <person name="Alves A."/>
        </authorList>
    </citation>
    <scope>NUCLEOTIDE SEQUENCE</scope>
    <source>
        <strain evidence="9">MUM 19.33</strain>
    </source>
</reference>
<dbReference type="OrthoDB" id="10262656at2759"/>
<gene>
    <name evidence="9" type="ORF">J7T54_006768</name>
</gene>
<comment type="subcellular location">
    <subcellularLocation>
        <location evidence="1">Membrane</location>
        <topology evidence="1">Multi-pass membrane protein</topology>
    </subcellularLocation>
</comment>
<feature type="transmembrane region" description="Helical" evidence="7">
    <location>
        <begin position="410"/>
        <end position="429"/>
    </location>
</feature>
<sequence length="562" mass="60880">MTTYGAVASRPRRGANRRLEAVTPPFPARQMFVLACCRICEPIAFMSIFPYIYYMIEDFHITSDASKISVYAGMVTSAFTLAEFATGVLWGRLSDRIGRKPVLLFGLAGTALSVLIFGFAPSLPVALFARALGGLLNGNIGVLQTTVAELVTVKEQQPRAYTIMPMVWCIGSIVGPMIGGALARPCVSYPDIFARGTMWDRFPYLLPNLFSAATVFVGVVIGILFLEETHAVKKHQRDRGRELGDFLASKCPRLGRFSSAKASPEKGSLLGRDALLSDEGSDDECLPEYQSQSSSPQLTPQAAPELTEVAPLQGPGSPGFKIFTKPVIMNIVSYGILAFHTMTFDQLLPVFLSTAPPEHPNVELPFKFVDGFGLETKTIGVIMAVQGIYSLVSNYLIVAPVTRRLGSLRLFRIIALSYFALYLVTPYLVLLPKNMVMPALYILVIWKCTFSTMAYPSNAILLANSAPSKQVLGTINGIAASTASLCRALGPTISGLLYSLGLQTGYSGLAWWFSGLITVVGAYLSLQITEGGVQDEVSAPPSSRGSLENERLLNDYDDNDSV</sequence>
<evidence type="ECO:0000256" key="3">
    <source>
        <dbReference type="ARBA" id="ARBA00022692"/>
    </source>
</evidence>
<feature type="domain" description="Major facilitator superfamily (MFS) profile" evidence="8">
    <location>
        <begin position="30"/>
        <end position="533"/>
    </location>
</feature>
<keyword evidence="5 7" id="KW-0472">Membrane</keyword>
<dbReference type="CDD" id="cd17330">
    <property type="entry name" value="MFS_SLC46_TetA_like"/>
    <property type="match status" value="1"/>
</dbReference>
<protein>
    <submittedName>
        <fullName evidence="9">Membrane protein-like protein</fullName>
    </submittedName>
</protein>
<feature type="region of interest" description="Disordered" evidence="6">
    <location>
        <begin position="535"/>
        <end position="562"/>
    </location>
</feature>
<dbReference type="RefSeq" id="XP_051365982.1">
    <property type="nucleotide sequence ID" value="XM_051507120.1"/>
</dbReference>
<feature type="region of interest" description="Disordered" evidence="6">
    <location>
        <begin position="279"/>
        <end position="304"/>
    </location>
</feature>
<feature type="transmembrane region" description="Helical" evidence="7">
    <location>
        <begin position="378"/>
        <end position="398"/>
    </location>
</feature>
<feature type="transmembrane region" description="Helical" evidence="7">
    <location>
        <begin position="331"/>
        <end position="352"/>
    </location>
</feature>
<feature type="transmembrane region" description="Helical" evidence="7">
    <location>
        <begin position="127"/>
        <end position="151"/>
    </location>
</feature>
<evidence type="ECO:0000256" key="6">
    <source>
        <dbReference type="SAM" id="MobiDB-lite"/>
    </source>
</evidence>
<evidence type="ECO:0000313" key="9">
    <source>
        <dbReference type="EMBL" id="KAI6785126.1"/>
    </source>
</evidence>
<name>A0A9P9Y7X8_9HYPO</name>
<feature type="transmembrane region" description="Helical" evidence="7">
    <location>
        <begin position="509"/>
        <end position="526"/>
    </location>
</feature>
<dbReference type="PANTHER" id="PTHR23504:SF15">
    <property type="entry name" value="MAJOR FACILITATOR SUPERFAMILY (MFS) PROFILE DOMAIN-CONTAINING PROTEIN"/>
    <property type="match status" value="1"/>
</dbReference>
<dbReference type="PANTHER" id="PTHR23504">
    <property type="entry name" value="MAJOR FACILITATOR SUPERFAMILY DOMAIN-CONTAINING PROTEIN 10"/>
    <property type="match status" value="1"/>
</dbReference>
<feature type="transmembrane region" description="Helical" evidence="7">
    <location>
        <begin position="441"/>
        <end position="463"/>
    </location>
</feature>
<accession>A0A9P9Y7X8</accession>
<feature type="compositionally biased region" description="Low complexity" evidence="6">
    <location>
        <begin position="290"/>
        <end position="304"/>
    </location>
</feature>
<organism evidence="9 10">
    <name type="scientific">Emericellopsis cladophorae</name>
    <dbReference type="NCBI Taxonomy" id="2686198"/>
    <lineage>
        <taxon>Eukaryota</taxon>
        <taxon>Fungi</taxon>
        <taxon>Dikarya</taxon>
        <taxon>Ascomycota</taxon>
        <taxon>Pezizomycotina</taxon>
        <taxon>Sordariomycetes</taxon>
        <taxon>Hypocreomycetidae</taxon>
        <taxon>Hypocreales</taxon>
        <taxon>Bionectriaceae</taxon>
        <taxon>Emericellopsis</taxon>
    </lineage>
</organism>
<reference evidence="9" key="2">
    <citation type="submission" date="2022-07" db="EMBL/GenBank/DDBJ databases">
        <authorList>
            <person name="Goncalves M.F.M."/>
            <person name="Hilario S."/>
            <person name="Van De Peer Y."/>
            <person name="Esteves A.C."/>
            <person name="Alves A."/>
        </authorList>
    </citation>
    <scope>NUCLEOTIDE SEQUENCE</scope>
    <source>
        <strain evidence="9">MUM 19.33</strain>
    </source>
</reference>
<dbReference type="AlphaFoldDB" id="A0A9P9Y7X8"/>
<keyword evidence="10" id="KW-1185">Reference proteome</keyword>
<comment type="caution">
    <text evidence="9">The sequence shown here is derived from an EMBL/GenBank/DDBJ whole genome shotgun (WGS) entry which is preliminary data.</text>
</comment>
<dbReference type="InterPro" id="IPR011701">
    <property type="entry name" value="MFS"/>
</dbReference>
<dbReference type="Gene3D" id="1.20.1250.20">
    <property type="entry name" value="MFS general substrate transporter like domains"/>
    <property type="match status" value="1"/>
</dbReference>
<feature type="transmembrane region" description="Helical" evidence="7">
    <location>
        <begin position="32"/>
        <end position="56"/>
    </location>
</feature>
<dbReference type="GO" id="GO:0016020">
    <property type="term" value="C:membrane"/>
    <property type="evidence" value="ECO:0007669"/>
    <property type="project" value="UniProtKB-SubCell"/>
</dbReference>
<keyword evidence="2" id="KW-0813">Transport</keyword>
<dbReference type="SUPFAM" id="SSF103473">
    <property type="entry name" value="MFS general substrate transporter"/>
    <property type="match status" value="1"/>
</dbReference>
<keyword evidence="3 7" id="KW-0812">Transmembrane</keyword>
<dbReference type="InterPro" id="IPR036259">
    <property type="entry name" value="MFS_trans_sf"/>
</dbReference>
<dbReference type="GO" id="GO:0022857">
    <property type="term" value="F:transmembrane transporter activity"/>
    <property type="evidence" value="ECO:0007669"/>
    <property type="project" value="InterPro"/>
</dbReference>
<feature type="transmembrane region" description="Helical" evidence="7">
    <location>
        <begin position="102"/>
        <end position="121"/>
    </location>
</feature>
<evidence type="ECO:0000259" key="8">
    <source>
        <dbReference type="PROSITE" id="PS50850"/>
    </source>
</evidence>
<dbReference type="PROSITE" id="PS50850">
    <property type="entry name" value="MFS"/>
    <property type="match status" value="1"/>
</dbReference>
<feature type="transmembrane region" description="Helical" evidence="7">
    <location>
        <begin position="475"/>
        <end position="497"/>
    </location>
</feature>
<feature type="transmembrane region" description="Helical" evidence="7">
    <location>
        <begin position="68"/>
        <end position="90"/>
    </location>
</feature>
<feature type="transmembrane region" description="Helical" evidence="7">
    <location>
        <begin position="163"/>
        <end position="184"/>
    </location>
</feature>
<dbReference type="Proteomes" id="UP001055219">
    <property type="component" value="Unassembled WGS sequence"/>
</dbReference>
<proteinExistence type="predicted"/>
<evidence type="ECO:0000256" key="5">
    <source>
        <dbReference type="ARBA" id="ARBA00023136"/>
    </source>
</evidence>